<evidence type="ECO:0000313" key="2">
    <source>
        <dbReference type="Proteomes" id="UP000321797"/>
    </source>
</evidence>
<gene>
    <name evidence="1" type="ORF">E6Q54_21750</name>
</gene>
<name>A0A5C7XLL9_9MYCO</name>
<dbReference type="AlphaFoldDB" id="A0A5C7XLL9"/>
<sequence length="87" mass="9195">MLTPEEQRDLDGVHGALSLATAYHHGDANTVMAVMKLHQQDAVPLVLGLLGAFDSLLRSVPGEPTEILAILRSVAFQAEAAHGGEQP</sequence>
<accession>A0A5C7XLL9</accession>
<protein>
    <submittedName>
        <fullName evidence="1">Uncharacterized protein</fullName>
    </submittedName>
</protein>
<evidence type="ECO:0000313" key="1">
    <source>
        <dbReference type="EMBL" id="TXI50196.1"/>
    </source>
</evidence>
<dbReference type="RefSeq" id="WP_276763254.1">
    <property type="nucleotide sequence ID" value="NZ_SSGD01000160.1"/>
</dbReference>
<dbReference type="EMBL" id="SSGD01000160">
    <property type="protein sequence ID" value="TXI50196.1"/>
    <property type="molecule type" value="Genomic_DNA"/>
</dbReference>
<proteinExistence type="predicted"/>
<reference evidence="1 2" key="1">
    <citation type="submission" date="2018-09" db="EMBL/GenBank/DDBJ databases">
        <title>Metagenome Assembled Genomes from an Advanced Water Purification Facility.</title>
        <authorList>
            <person name="Stamps B.W."/>
            <person name="Spear J.R."/>
        </authorList>
    </citation>
    <scope>NUCLEOTIDE SEQUENCE [LARGE SCALE GENOMIC DNA]</scope>
    <source>
        <strain evidence="1">Bin_29_2</strain>
    </source>
</reference>
<comment type="caution">
    <text evidence="1">The sequence shown here is derived from an EMBL/GenBank/DDBJ whole genome shotgun (WGS) entry which is preliminary data.</text>
</comment>
<dbReference type="Proteomes" id="UP000321797">
    <property type="component" value="Unassembled WGS sequence"/>
</dbReference>
<organism evidence="1 2">
    <name type="scientific">Mycolicibacter arupensis</name>
    <dbReference type="NCBI Taxonomy" id="342002"/>
    <lineage>
        <taxon>Bacteria</taxon>
        <taxon>Bacillati</taxon>
        <taxon>Actinomycetota</taxon>
        <taxon>Actinomycetes</taxon>
        <taxon>Mycobacteriales</taxon>
        <taxon>Mycobacteriaceae</taxon>
        <taxon>Mycolicibacter</taxon>
    </lineage>
</organism>